<dbReference type="Pfam" id="PF14309">
    <property type="entry name" value="DUF4378"/>
    <property type="match status" value="1"/>
</dbReference>
<dbReference type="InterPro" id="IPR044257">
    <property type="entry name" value="TRM32-like"/>
</dbReference>
<evidence type="ECO:0000259" key="2">
    <source>
        <dbReference type="Pfam" id="PF12552"/>
    </source>
</evidence>
<protein>
    <recommendedName>
        <fullName evidence="6">Protein TRM32</fullName>
    </recommendedName>
</protein>
<gene>
    <name evidence="4" type="ORF">FEM48_Zijuj10G0159500</name>
</gene>
<feature type="region of interest" description="Disordered" evidence="1">
    <location>
        <begin position="53"/>
        <end position="78"/>
    </location>
</feature>
<name>A0A978UPB5_ZIZJJ</name>
<evidence type="ECO:0008006" key="6">
    <source>
        <dbReference type="Google" id="ProtNLM"/>
    </source>
</evidence>
<dbReference type="Pfam" id="PF12552">
    <property type="entry name" value="DUF3741"/>
    <property type="match status" value="1"/>
</dbReference>
<evidence type="ECO:0000259" key="3">
    <source>
        <dbReference type="Pfam" id="PF14309"/>
    </source>
</evidence>
<proteinExistence type="predicted"/>
<feature type="region of interest" description="Disordered" evidence="1">
    <location>
        <begin position="298"/>
        <end position="338"/>
    </location>
</feature>
<sequence>MGKNFLQKHSKISSENKGHAGCAWSMFHIMKYNQWRHVMKRLTYKKTGGDNRHLEVVGNPGNDTITNASSANKLDEQVDAKMDNSIADQEKKEESSQTNDSSMDARIAALVAEEVSKIMKGQQNHRTSSAYPVRSLKRSFSIHHRLEPKVLEPLDKIINDSSPKIIHQDPFSNLDSPPKNSSEEPVKDISSYGDESGNIVASDQVDKHEKKSLENQAVLEENLDHTIQDVLKQPNLDPSLFKSEELLDALDMISANKELLLKILHEPDSPLAQYFHKQHALNIKLGLTKSDSFPLNGTLGRKGLEPNKLEHNHEGSGSENHSQEQNFANSSSPIHPQLLKGENPAAIKRFKDLKQKIKHVIEDSKKERRRISMDAILHKVPHGQKLSDQELEEIDNQLEDTVNNRGDKSNARSGYERACSAPSFKHKQARHMRRTSSLNESMDRYCQLYENSFNQEAKQQSSQSSDNLKVRTIEAGSPINTVPKNLGRILSMPDLKAYICYSQESSCAFSSATPSRSDFDPNVSARTSFNERSSLDDLYSLIRENSEEVDEISSIASELANFLDRQDNLSKQGQEPTSMVNNPQAFESEHGIENEEPPKSDLIYDMTDLKLDENNKVEFSYVRDVLELSGFSGSGFLGSWHSEDQPVDPLVYEAVEGCLFLDPDCSGNEGGKCDHLLMFDLINEVLMEIYGRSYSYYPMPLTSLSHIRPMPVGHHVLEQVWGLISFYLRLRPELDQSLDYVVNVDLAKDDGWMNLQFDTECVALEVEDMVFDDLLDELVYEDLLEEQM</sequence>
<comment type="caution">
    <text evidence="4">The sequence shown here is derived from an EMBL/GenBank/DDBJ whole genome shotgun (WGS) entry which is preliminary data.</text>
</comment>
<dbReference type="OrthoDB" id="758104at2759"/>
<dbReference type="InterPro" id="IPR025486">
    <property type="entry name" value="DUF4378"/>
</dbReference>
<dbReference type="InterPro" id="IPR022212">
    <property type="entry name" value="DUF3741"/>
</dbReference>
<dbReference type="AlphaFoldDB" id="A0A978UPB5"/>
<accession>A0A978UPB5</accession>
<dbReference type="PANTHER" id="PTHR47071">
    <property type="entry name" value="PROTEIN TRM32"/>
    <property type="match status" value="1"/>
</dbReference>
<feature type="compositionally biased region" description="Basic and acidic residues" evidence="1">
    <location>
        <begin position="302"/>
        <end position="316"/>
    </location>
</feature>
<dbReference type="PANTHER" id="PTHR47071:SF9">
    <property type="entry name" value="TRM32-LIKE PROTEIN (DUF3741)"/>
    <property type="match status" value="1"/>
</dbReference>
<feature type="domain" description="DUF3741" evidence="2">
    <location>
        <begin position="232"/>
        <end position="269"/>
    </location>
</feature>
<evidence type="ECO:0000256" key="1">
    <source>
        <dbReference type="SAM" id="MobiDB-lite"/>
    </source>
</evidence>
<feature type="region of interest" description="Disordered" evidence="1">
    <location>
        <begin position="163"/>
        <end position="197"/>
    </location>
</feature>
<evidence type="ECO:0000313" key="4">
    <source>
        <dbReference type="EMBL" id="KAH7516667.1"/>
    </source>
</evidence>
<reference evidence="4" key="1">
    <citation type="journal article" date="2021" name="Front. Plant Sci.">
        <title>Chromosome-Scale Genome Assembly for Chinese Sour Jujube and Insights Into Its Genome Evolution and Domestication Signature.</title>
        <authorList>
            <person name="Shen L.-Y."/>
            <person name="Luo H."/>
            <person name="Wang X.-L."/>
            <person name="Wang X.-M."/>
            <person name="Qiu X.-J."/>
            <person name="Liu H."/>
            <person name="Zhou S.-S."/>
            <person name="Jia K.-H."/>
            <person name="Nie S."/>
            <person name="Bao Y.-T."/>
            <person name="Zhang R.-G."/>
            <person name="Yun Q.-Z."/>
            <person name="Chai Y.-H."/>
            <person name="Lu J.-Y."/>
            <person name="Li Y."/>
            <person name="Zhao S.-W."/>
            <person name="Mao J.-F."/>
            <person name="Jia S.-G."/>
            <person name="Mao Y.-M."/>
        </authorList>
    </citation>
    <scope>NUCLEOTIDE SEQUENCE</scope>
    <source>
        <strain evidence="4">AT0</strain>
        <tissue evidence="4">Leaf</tissue>
    </source>
</reference>
<feature type="compositionally biased region" description="Polar residues" evidence="1">
    <location>
        <begin position="61"/>
        <end position="72"/>
    </location>
</feature>
<dbReference type="Proteomes" id="UP000813462">
    <property type="component" value="Unassembled WGS sequence"/>
</dbReference>
<evidence type="ECO:0000313" key="5">
    <source>
        <dbReference type="Proteomes" id="UP000813462"/>
    </source>
</evidence>
<feature type="compositionally biased region" description="Polar residues" evidence="1">
    <location>
        <begin position="170"/>
        <end position="180"/>
    </location>
</feature>
<feature type="domain" description="DUF4378" evidence="3">
    <location>
        <begin position="618"/>
        <end position="777"/>
    </location>
</feature>
<dbReference type="EMBL" id="JAEACU010000010">
    <property type="protein sequence ID" value="KAH7516667.1"/>
    <property type="molecule type" value="Genomic_DNA"/>
</dbReference>
<organism evidence="4 5">
    <name type="scientific">Ziziphus jujuba var. spinosa</name>
    <dbReference type="NCBI Taxonomy" id="714518"/>
    <lineage>
        <taxon>Eukaryota</taxon>
        <taxon>Viridiplantae</taxon>
        <taxon>Streptophyta</taxon>
        <taxon>Embryophyta</taxon>
        <taxon>Tracheophyta</taxon>
        <taxon>Spermatophyta</taxon>
        <taxon>Magnoliopsida</taxon>
        <taxon>eudicotyledons</taxon>
        <taxon>Gunneridae</taxon>
        <taxon>Pentapetalae</taxon>
        <taxon>rosids</taxon>
        <taxon>fabids</taxon>
        <taxon>Rosales</taxon>
        <taxon>Rhamnaceae</taxon>
        <taxon>Paliureae</taxon>
        <taxon>Ziziphus</taxon>
    </lineage>
</organism>
<feature type="compositionally biased region" description="Polar residues" evidence="1">
    <location>
        <begin position="317"/>
        <end position="334"/>
    </location>
</feature>